<comment type="caution">
    <text evidence="1">The sequence shown here is derived from an EMBL/GenBank/DDBJ whole genome shotgun (WGS) entry which is preliminary data.</text>
</comment>
<feature type="non-terminal residue" evidence="1">
    <location>
        <position position="1"/>
    </location>
</feature>
<sequence>LAILGSKLFFSSPDAEDYNVGQIGQQVHSGAPVEPVRGPNTSHGHEALPHHAGPLVNIERDRGLEEMTAARVLVGSRIIVQSHFSHRKKFSDPCCFRISAGGEIGAAQLLRGGKEHITQTDLAEAIGASLLQSIGGGYTSVDMSIKSISPEAKVQATKVKAREQDTFTESISRWPLTLTHMPLILTPQIIPSSETEASAGCGVALCFLQLSMILQRFVEAANAFLRRSKAKRSVMSSEVVDAQKEVSRQGKD</sequence>
<organism evidence="1 2">
    <name type="scientific">Brassica napus</name>
    <name type="common">Rape</name>
    <dbReference type="NCBI Taxonomy" id="3708"/>
    <lineage>
        <taxon>Eukaryota</taxon>
        <taxon>Viridiplantae</taxon>
        <taxon>Streptophyta</taxon>
        <taxon>Embryophyta</taxon>
        <taxon>Tracheophyta</taxon>
        <taxon>Spermatophyta</taxon>
        <taxon>Magnoliopsida</taxon>
        <taxon>eudicotyledons</taxon>
        <taxon>Gunneridae</taxon>
        <taxon>Pentapetalae</taxon>
        <taxon>rosids</taxon>
        <taxon>malvids</taxon>
        <taxon>Brassicales</taxon>
        <taxon>Brassicaceae</taxon>
        <taxon>Brassiceae</taxon>
        <taxon>Brassica</taxon>
    </lineage>
</organism>
<protein>
    <submittedName>
        <fullName evidence="1">Uncharacterized protein</fullName>
    </submittedName>
</protein>
<proteinExistence type="predicted"/>
<reference evidence="1 2" key="1">
    <citation type="submission" date="2021-05" db="EMBL/GenBank/DDBJ databases">
        <title>Genome Assembly of Synthetic Allotetraploid Brassica napus Reveals Homoeologous Exchanges between Subgenomes.</title>
        <authorList>
            <person name="Davis J.T."/>
        </authorList>
    </citation>
    <scope>NUCLEOTIDE SEQUENCE [LARGE SCALE GENOMIC DNA]</scope>
    <source>
        <strain evidence="2">cv. Da-Ae</strain>
        <tissue evidence="1">Seedling</tissue>
    </source>
</reference>
<name>A0ABQ8AJP0_BRANA</name>
<keyword evidence="2" id="KW-1185">Reference proteome</keyword>
<dbReference type="EMBL" id="JAGKQM010000013">
    <property type="protein sequence ID" value="KAH0892240.1"/>
    <property type="molecule type" value="Genomic_DNA"/>
</dbReference>
<evidence type="ECO:0000313" key="1">
    <source>
        <dbReference type="EMBL" id="KAH0892240.1"/>
    </source>
</evidence>
<gene>
    <name evidence="1" type="ORF">HID58_054669</name>
</gene>
<evidence type="ECO:0000313" key="2">
    <source>
        <dbReference type="Proteomes" id="UP000824890"/>
    </source>
</evidence>
<accession>A0ABQ8AJP0</accession>
<dbReference type="Proteomes" id="UP000824890">
    <property type="component" value="Unassembled WGS sequence"/>
</dbReference>